<dbReference type="Pfam" id="PF12804">
    <property type="entry name" value="NTP_transf_3"/>
    <property type="match status" value="1"/>
</dbReference>
<dbReference type="EC" id="2.7.7.77" evidence="8"/>
<keyword evidence="3 8" id="KW-0479">Metal-binding</keyword>
<dbReference type="GO" id="GO:0005525">
    <property type="term" value="F:GTP binding"/>
    <property type="evidence" value="ECO:0007669"/>
    <property type="project" value="UniProtKB-UniRule"/>
</dbReference>
<proteinExistence type="inferred from homology"/>
<evidence type="ECO:0000256" key="5">
    <source>
        <dbReference type="ARBA" id="ARBA00022842"/>
    </source>
</evidence>
<keyword evidence="7 8" id="KW-0501">Molybdenum cofactor biosynthesis</keyword>
<dbReference type="CDD" id="cd02503">
    <property type="entry name" value="MobA"/>
    <property type="match status" value="1"/>
</dbReference>
<dbReference type="GO" id="GO:0005737">
    <property type="term" value="C:cytoplasm"/>
    <property type="evidence" value="ECO:0007669"/>
    <property type="project" value="UniProtKB-SubCell"/>
</dbReference>
<feature type="binding site" evidence="8">
    <location>
        <position position="69"/>
    </location>
    <ligand>
        <name>GTP</name>
        <dbReference type="ChEBI" id="CHEBI:37565"/>
    </ligand>
</feature>
<dbReference type="GO" id="GO:0006777">
    <property type="term" value="P:Mo-molybdopterin cofactor biosynthetic process"/>
    <property type="evidence" value="ECO:0007669"/>
    <property type="project" value="UniProtKB-KW"/>
</dbReference>
<dbReference type="PANTHER" id="PTHR19136:SF81">
    <property type="entry name" value="MOLYBDENUM COFACTOR GUANYLYLTRANSFERASE"/>
    <property type="match status" value="1"/>
</dbReference>
<dbReference type="PANTHER" id="PTHR19136">
    <property type="entry name" value="MOLYBDENUM COFACTOR GUANYLYLTRANSFERASE"/>
    <property type="match status" value="1"/>
</dbReference>
<organism evidence="10 11">
    <name type="scientific">Flagellimonas zhangzhouensis</name>
    <dbReference type="NCBI Taxonomy" id="1073328"/>
    <lineage>
        <taxon>Bacteria</taxon>
        <taxon>Pseudomonadati</taxon>
        <taxon>Bacteroidota</taxon>
        <taxon>Flavobacteriia</taxon>
        <taxon>Flavobacteriales</taxon>
        <taxon>Flavobacteriaceae</taxon>
        <taxon>Flagellimonas</taxon>
    </lineage>
</organism>
<feature type="binding site" evidence="8">
    <location>
        <position position="98"/>
    </location>
    <ligand>
        <name>Mg(2+)</name>
        <dbReference type="ChEBI" id="CHEBI:18420"/>
    </ligand>
</feature>
<comment type="subcellular location">
    <subcellularLocation>
        <location evidence="8">Cytoplasm</location>
    </subcellularLocation>
</comment>
<evidence type="ECO:0000256" key="8">
    <source>
        <dbReference type="HAMAP-Rule" id="MF_00316"/>
    </source>
</evidence>
<reference evidence="11" key="1">
    <citation type="submission" date="2016-10" db="EMBL/GenBank/DDBJ databases">
        <authorList>
            <person name="Varghese N."/>
            <person name="Submissions S."/>
        </authorList>
    </citation>
    <scope>NUCLEOTIDE SEQUENCE [LARGE SCALE GENOMIC DNA]</scope>
    <source>
        <strain evidence="11">DSM 25030</strain>
    </source>
</reference>
<comment type="domain">
    <text evidence="8">The N-terminal domain determines nucleotide recognition and specific binding, while the C-terminal domain determines the specific binding to the target protein.</text>
</comment>
<evidence type="ECO:0000256" key="6">
    <source>
        <dbReference type="ARBA" id="ARBA00023134"/>
    </source>
</evidence>
<dbReference type="InterPro" id="IPR025877">
    <property type="entry name" value="MobA-like_NTP_Trfase"/>
</dbReference>
<comment type="cofactor">
    <cofactor evidence="8">
        <name>Mg(2+)</name>
        <dbReference type="ChEBI" id="CHEBI:18420"/>
    </cofactor>
</comment>
<feature type="binding site" evidence="8">
    <location>
        <begin position="11"/>
        <end position="13"/>
    </location>
    <ligand>
        <name>GTP</name>
        <dbReference type="ChEBI" id="CHEBI:37565"/>
    </ligand>
</feature>
<dbReference type="Gene3D" id="3.90.550.10">
    <property type="entry name" value="Spore Coat Polysaccharide Biosynthesis Protein SpsA, Chain A"/>
    <property type="match status" value="1"/>
</dbReference>
<name>A0A1H2SL38_9FLAO</name>
<evidence type="ECO:0000256" key="4">
    <source>
        <dbReference type="ARBA" id="ARBA00022741"/>
    </source>
</evidence>
<dbReference type="InterPro" id="IPR013482">
    <property type="entry name" value="Molybde_CF_guanTrfase"/>
</dbReference>
<keyword evidence="6 8" id="KW-0342">GTP-binding</keyword>
<comment type="catalytic activity">
    <reaction evidence="8">
        <text>Mo-molybdopterin + GTP + H(+) = Mo-molybdopterin guanine dinucleotide + diphosphate</text>
        <dbReference type="Rhea" id="RHEA:34243"/>
        <dbReference type="ChEBI" id="CHEBI:15378"/>
        <dbReference type="ChEBI" id="CHEBI:33019"/>
        <dbReference type="ChEBI" id="CHEBI:37565"/>
        <dbReference type="ChEBI" id="CHEBI:71302"/>
        <dbReference type="ChEBI" id="CHEBI:71310"/>
        <dbReference type="EC" id="2.7.7.77"/>
    </reaction>
</comment>
<comment type="caution">
    <text evidence="8">Lacks conserved residue(s) required for the propagation of feature annotation.</text>
</comment>
<evidence type="ECO:0000256" key="1">
    <source>
        <dbReference type="ARBA" id="ARBA00022490"/>
    </source>
</evidence>
<dbReference type="InterPro" id="IPR029044">
    <property type="entry name" value="Nucleotide-diphossugar_trans"/>
</dbReference>
<dbReference type="RefSeq" id="WP_090296516.1">
    <property type="nucleotide sequence ID" value="NZ_FNKI01000002.1"/>
</dbReference>
<dbReference type="HAMAP" id="MF_00316">
    <property type="entry name" value="MobA"/>
    <property type="match status" value="1"/>
</dbReference>
<evidence type="ECO:0000313" key="10">
    <source>
        <dbReference type="EMBL" id="SDW31769.1"/>
    </source>
</evidence>
<feature type="binding site" evidence="8">
    <location>
        <position position="23"/>
    </location>
    <ligand>
        <name>GTP</name>
        <dbReference type="ChEBI" id="CHEBI:37565"/>
    </ligand>
</feature>
<accession>A0A1H2SL38</accession>
<dbReference type="Proteomes" id="UP000199592">
    <property type="component" value="Unassembled WGS sequence"/>
</dbReference>
<keyword evidence="2 8" id="KW-0808">Transferase</keyword>
<sequence length="195" mass="21597">MKPSELYGLVLAGGSSSRMGLDKGLLEYYQIPHREYLHQLLGGICSKVFLSLRDGQQSDSSAGIEYILDKNKHQGPFNGILSAHEAHPNVAWLVLACDLPFIIEATLKELIQNRNPDKDATAFRSKIGEPEPLACIWEPHGLEKATSFLAETNSRSPKRFLTNADVELIQPANDKVLLNVNTLDEFNAIQNGKDN</sequence>
<dbReference type="GO" id="GO:0061603">
    <property type="term" value="F:molybdenum cofactor guanylyltransferase activity"/>
    <property type="evidence" value="ECO:0007669"/>
    <property type="project" value="UniProtKB-EC"/>
</dbReference>
<evidence type="ECO:0000256" key="7">
    <source>
        <dbReference type="ARBA" id="ARBA00023150"/>
    </source>
</evidence>
<comment type="function">
    <text evidence="8">Transfers a GMP moiety from GTP to Mo-molybdopterin (Mo-MPT) cofactor (Moco or molybdenum cofactor) to form Mo-molybdopterin guanine dinucleotide (Mo-MGD) cofactor.</text>
</comment>
<dbReference type="SUPFAM" id="SSF53448">
    <property type="entry name" value="Nucleotide-diphospho-sugar transferases"/>
    <property type="match status" value="1"/>
</dbReference>
<dbReference type="GO" id="GO:0046872">
    <property type="term" value="F:metal ion binding"/>
    <property type="evidence" value="ECO:0007669"/>
    <property type="project" value="UniProtKB-KW"/>
</dbReference>
<keyword evidence="4 8" id="KW-0547">Nucleotide-binding</keyword>
<comment type="similarity">
    <text evidence="8">Belongs to the MobA family.</text>
</comment>
<feature type="domain" description="MobA-like NTP transferase" evidence="9">
    <location>
        <begin position="8"/>
        <end position="154"/>
    </location>
</feature>
<dbReference type="AlphaFoldDB" id="A0A1H2SL38"/>
<evidence type="ECO:0000256" key="3">
    <source>
        <dbReference type="ARBA" id="ARBA00022723"/>
    </source>
</evidence>
<feature type="binding site" evidence="8">
    <location>
        <position position="98"/>
    </location>
    <ligand>
        <name>GTP</name>
        <dbReference type="ChEBI" id="CHEBI:37565"/>
    </ligand>
</feature>
<dbReference type="STRING" id="1073328.SAMN05216294_2484"/>
<keyword evidence="5 8" id="KW-0460">Magnesium</keyword>
<dbReference type="EMBL" id="FNMY01000001">
    <property type="protein sequence ID" value="SDW31769.1"/>
    <property type="molecule type" value="Genomic_DNA"/>
</dbReference>
<keyword evidence="1 8" id="KW-0963">Cytoplasm</keyword>
<gene>
    <name evidence="8" type="primary">mobA</name>
    <name evidence="10" type="ORF">SAMN04487892_1127</name>
</gene>
<protein>
    <recommendedName>
        <fullName evidence="8">Probable molybdenum cofactor guanylyltransferase</fullName>
        <shortName evidence="8">MoCo guanylyltransferase</shortName>
        <ecNumber evidence="8">2.7.7.77</ecNumber>
    </recommendedName>
    <alternativeName>
        <fullName evidence="8">GTP:molybdopterin guanylyltransferase</fullName>
    </alternativeName>
    <alternativeName>
        <fullName evidence="8">Mo-MPT guanylyltransferase</fullName>
    </alternativeName>
    <alternativeName>
        <fullName evidence="8">Molybdopterin guanylyltransferase</fullName>
    </alternativeName>
    <alternativeName>
        <fullName evidence="8">Molybdopterin-guanine dinucleotide synthase</fullName>
        <shortName evidence="8">MGD synthase</shortName>
    </alternativeName>
</protein>
<evidence type="ECO:0000259" key="9">
    <source>
        <dbReference type="Pfam" id="PF12804"/>
    </source>
</evidence>
<evidence type="ECO:0000313" key="11">
    <source>
        <dbReference type="Proteomes" id="UP000199592"/>
    </source>
</evidence>
<dbReference type="OrthoDB" id="9788394at2"/>
<keyword evidence="11" id="KW-1185">Reference proteome</keyword>
<evidence type="ECO:0000256" key="2">
    <source>
        <dbReference type="ARBA" id="ARBA00022679"/>
    </source>
</evidence>